<reference evidence="1" key="1">
    <citation type="submission" date="2022-03" db="EMBL/GenBank/DDBJ databases">
        <authorList>
            <person name="Sayadi A."/>
        </authorList>
    </citation>
    <scope>NUCLEOTIDE SEQUENCE</scope>
</reference>
<sequence length="56" mass="6170">MLQLVSSKDNYAVSLVRFLLNIGIVRKHSTTCSMLLASSASYLLGTPESYQQVFGM</sequence>
<gene>
    <name evidence="1" type="ORF">ACAOBT_LOCUS16300</name>
</gene>
<evidence type="ECO:0000313" key="1">
    <source>
        <dbReference type="EMBL" id="CAH1984762.1"/>
    </source>
</evidence>
<comment type="caution">
    <text evidence="1">The sequence shown here is derived from an EMBL/GenBank/DDBJ whole genome shotgun (WGS) entry which is preliminary data.</text>
</comment>
<dbReference type="AlphaFoldDB" id="A0A9P0PG41"/>
<keyword evidence="2" id="KW-1185">Reference proteome</keyword>
<accession>A0A9P0PG41</accession>
<proteinExistence type="predicted"/>
<dbReference type="Proteomes" id="UP001152888">
    <property type="component" value="Unassembled WGS sequence"/>
</dbReference>
<organism evidence="1 2">
    <name type="scientific">Acanthoscelides obtectus</name>
    <name type="common">Bean weevil</name>
    <name type="synonym">Bruchus obtectus</name>
    <dbReference type="NCBI Taxonomy" id="200917"/>
    <lineage>
        <taxon>Eukaryota</taxon>
        <taxon>Metazoa</taxon>
        <taxon>Ecdysozoa</taxon>
        <taxon>Arthropoda</taxon>
        <taxon>Hexapoda</taxon>
        <taxon>Insecta</taxon>
        <taxon>Pterygota</taxon>
        <taxon>Neoptera</taxon>
        <taxon>Endopterygota</taxon>
        <taxon>Coleoptera</taxon>
        <taxon>Polyphaga</taxon>
        <taxon>Cucujiformia</taxon>
        <taxon>Chrysomeloidea</taxon>
        <taxon>Chrysomelidae</taxon>
        <taxon>Bruchinae</taxon>
        <taxon>Bruchini</taxon>
        <taxon>Acanthoscelides</taxon>
    </lineage>
</organism>
<evidence type="ECO:0000313" key="2">
    <source>
        <dbReference type="Proteomes" id="UP001152888"/>
    </source>
</evidence>
<protein>
    <submittedName>
        <fullName evidence="1">Uncharacterized protein</fullName>
    </submittedName>
</protein>
<dbReference type="EMBL" id="CAKOFQ010006962">
    <property type="protein sequence ID" value="CAH1984762.1"/>
    <property type="molecule type" value="Genomic_DNA"/>
</dbReference>
<name>A0A9P0PG41_ACAOB</name>